<organism evidence="1">
    <name type="scientific">marine metagenome</name>
    <dbReference type="NCBI Taxonomy" id="408172"/>
    <lineage>
        <taxon>unclassified sequences</taxon>
        <taxon>metagenomes</taxon>
        <taxon>ecological metagenomes</taxon>
    </lineage>
</organism>
<gene>
    <name evidence="1" type="ORF">METZ01_LOCUS440251</name>
</gene>
<dbReference type="AlphaFoldDB" id="A0A382YVV7"/>
<reference evidence="1" key="1">
    <citation type="submission" date="2018-05" db="EMBL/GenBank/DDBJ databases">
        <authorList>
            <person name="Lanie J.A."/>
            <person name="Ng W.-L."/>
            <person name="Kazmierczak K.M."/>
            <person name="Andrzejewski T.M."/>
            <person name="Davidsen T.M."/>
            <person name="Wayne K.J."/>
            <person name="Tettelin H."/>
            <person name="Glass J.I."/>
            <person name="Rusch D."/>
            <person name="Podicherti R."/>
            <person name="Tsui H.-C.T."/>
            <person name="Winkler M.E."/>
        </authorList>
    </citation>
    <scope>NUCLEOTIDE SEQUENCE</scope>
</reference>
<proteinExistence type="predicted"/>
<accession>A0A382YVV7</accession>
<dbReference type="EMBL" id="UINC01178958">
    <property type="protein sequence ID" value="SVD87397.1"/>
    <property type="molecule type" value="Genomic_DNA"/>
</dbReference>
<evidence type="ECO:0008006" key="2">
    <source>
        <dbReference type="Google" id="ProtNLM"/>
    </source>
</evidence>
<dbReference type="Gene3D" id="3.40.50.300">
    <property type="entry name" value="P-loop containing nucleotide triphosphate hydrolases"/>
    <property type="match status" value="1"/>
</dbReference>
<evidence type="ECO:0000313" key="1">
    <source>
        <dbReference type="EMBL" id="SVD87397.1"/>
    </source>
</evidence>
<name>A0A382YVV7_9ZZZZ</name>
<sequence length="46" mass="5388">MCDRIAVLKNGKLCEISETEMLFKNPSHDYTKELLKLMPKIESIYN</sequence>
<dbReference type="InterPro" id="IPR027417">
    <property type="entry name" value="P-loop_NTPase"/>
</dbReference>
<protein>
    <recommendedName>
        <fullName evidence="2">Oligopeptide/dipeptide ABC transporter C-terminal domain-containing protein</fullName>
    </recommendedName>
</protein>